<dbReference type="AlphaFoldDB" id="A0A0N4WW68"/>
<evidence type="ECO:0000313" key="2">
    <source>
        <dbReference type="WBParaSite" id="HPLM_0001598001-mRNA-1"/>
    </source>
</evidence>
<organism evidence="2">
    <name type="scientific">Haemonchus placei</name>
    <name type="common">Barber's pole worm</name>
    <dbReference type="NCBI Taxonomy" id="6290"/>
    <lineage>
        <taxon>Eukaryota</taxon>
        <taxon>Metazoa</taxon>
        <taxon>Ecdysozoa</taxon>
        <taxon>Nematoda</taxon>
        <taxon>Chromadorea</taxon>
        <taxon>Rhabditida</taxon>
        <taxon>Rhabditina</taxon>
        <taxon>Rhabditomorpha</taxon>
        <taxon>Strongyloidea</taxon>
        <taxon>Trichostrongylidae</taxon>
        <taxon>Haemonchus</taxon>
    </lineage>
</organism>
<proteinExistence type="predicted"/>
<feature type="compositionally biased region" description="Basic and acidic residues" evidence="1">
    <location>
        <begin position="23"/>
        <end position="34"/>
    </location>
</feature>
<reference evidence="2" key="1">
    <citation type="submission" date="2017-02" db="UniProtKB">
        <authorList>
            <consortium name="WormBaseParasite"/>
        </authorList>
    </citation>
    <scope>IDENTIFICATION</scope>
</reference>
<protein>
    <submittedName>
        <fullName evidence="2">BZIP domain-containing protein</fullName>
    </submittedName>
</protein>
<accession>A0A0N4WW68</accession>
<evidence type="ECO:0000256" key="1">
    <source>
        <dbReference type="SAM" id="MobiDB-lite"/>
    </source>
</evidence>
<dbReference type="WBParaSite" id="HPLM_0001598001-mRNA-1">
    <property type="protein sequence ID" value="HPLM_0001598001-mRNA-1"/>
    <property type="gene ID" value="HPLM_0001598001"/>
</dbReference>
<sequence>LDLCEEDNGVGSEVDLSFLPDPDEVRRRYGKPEGDSEDAIMKTPASLRKRRKQRKAVTDTEKQALDLFNPFEGD</sequence>
<feature type="region of interest" description="Disordered" evidence="1">
    <location>
        <begin position="1"/>
        <end position="74"/>
    </location>
</feature>
<name>A0A0N4WW68_HAEPC</name>